<name>A0A4Z0QCR0_9BACT</name>
<dbReference type="Proteomes" id="UP000298471">
    <property type="component" value="Unassembled WGS sequence"/>
</dbReference>
<dbReference type="Gene3D" id="2.40.170.20">
    <property type="entry name" value="TonB-dependent receptor, beta-barrel domain"/>
    <property type="match status" value="1"/>
</dbReference>
<dbReference type="AlphaFoldDB" id="A0A4Z0QCR0"/>
<keyword evidence="2" id="KW-0472">Membrane</keyword>
<dbReference type="Gene3D" id="2.170.130.10">
    <property type="entry name" value="TonB-dependent receptor, plug domain"/>
    <property type="match status" value="1"/>
</dbReference>
<evidence type="ECO:0000256" key="1">
    <source>
        <dbReference type="ARBA" id="ARBA00004442"/>
    </source>
</evidence>
<organism evidence="5 6">
    <name type="scientific">Hymenobacter metallicola</name>
    <dbReference type="NCBI Taxonomy" id="2563114"/>
    <lineage>
        <taxon>Bacteria</taxon>
        <taxon>Pseudomonadati</taxon>
        <taxon>Bacteroidota</taxon>
        <taxon>Cytophagia</taxon>
        <taxon>Cytophagales</taxon>
        <taxon>Hymenobacteraceae</taxon>
        <taxon>Hymenobacter</taxon>
    </lineage>
</organism>
<sequence>MKRILFTTTALLGAVLTRAQQLDTLAPRQPALQLEPSATQQPDSFALGILLSCGTAGVVITEATRQGPQPGTTIQPALSRIAGVQVTPFSGAPGAWATVRIRGVANVAGNSQPLYVVDGIPVYNLDAKPEEWTGPYRFINSNPYNPVESAVPFSPMGNPLLDLPVEDVAQVEVLKGAAATALYGMQGTNGVIRISTRRGADGLALAQKLRVRYAGWGGLQQVRQRYELMNARQYAEMANEAARNDGFTPPYSPAQLNSLPEADWQDKAFRVAGMQSHNLSLDGLTDHLTRYYVAADYLQQAGVLRNSALSRYSLRANVEQPVGRKLTITARVAGSQLDQRQPGYQSDAGNLLTSLLQAKPLVPPPAPDPYYTYDPLRNLEQVYFAPRTRRLQGQLQLHYQIMPALAVRAYASRELAELQGDLHQPAFAPPNSPVVNYEQRATSDTKTGVYGAELRYQQTLQDRHAVTGSLHYQQQRYKRKLRLQQDIYSNDPNLPSPTIGQSYFQTQLDNDPLHNATGSVTYAYDGRYELQASMRADFLLATDERSEQHRWFPGAEVRWHLGRENFLLHQSVVSTLTLRTGAGRTRSFYSFDQTDHLDAGLLLGVLQDKLTLDAQVYRRRTEDAQTLLSGQFYGTNGPQTYYYQSLVGLQNQGLELTLQGSWQLGQLRGLSTVAVAANQNKVTALRFNDQAVDKIDNLEKGQPVSRFFVFEQDGTYPAGSPNAGQIRFRDQDNNGRIDNGDGVYQGNGLPRRTLNVYQQLSWKRWQLQAQFDGLFGYQIYNPTLLGLDRPSGGFNASARALNYWTPANQNTSIPRPLVYTPFLRLGDNNLENGNHLRLSQLAVSYEVLNSRSRRLSVWVGGQNLFVTGSYRGFDPNVSSGGASPLLAGQDASVYPVARVWQLGVRGQF</sequence>
<dbReference type="EMBL" id="SRMB01000002">
    <property type="protein sequence ID" value="TGE27484.1"/>
    <property type="molecule type" value="Genomic_DNA"/>
</dbReference>
<dbReference type="GO" id="GO:0009279">
    <property type="term" value="C:cell outer membrane"/>
    <property type="evidence" value="ECO:0007669"/>
    <property type="project" value="UniProtKB-SubCell"/>
</dbReference>
<accession>A0A4Z0QCR0</accession>
<protein>
    <recommendedName>
        <fullName evidence="4">TonB-dependent receptor plug domain-containing protein</fullName>
    </recommendedName>
</protein>
<dbReference type="InterPro" id="IPR037066">
    <property type="entry name" value="Plug_dom_sf"/>
</dbReference>
<evidence type="ECO:0000313" key="6">
    <source>
        <dbReference type="Proteomes" id="UP000298471"/>
    </source>
</evidence>
<feature type="domain" description="TonB-dependent receptor plug" evidence="4">
    <location>
        <begin position="69"/>
        <end position="191"/>
    </location>
</feature>
<dbReference type="InterPro" id="IPR036942">
    <property type="entry name" value="Beta-barrel_TonB_sf"/>
</dbReference>
<dbReference type="OrthoDB" id="9768177at2"/>
<proteinExistence type="predicted"/>
<evidence type="ECO:0000256" key="3">
    <source>
        <dbReference type="ARBA" id="ARBA00023237"/>
    </source>
</evidence>
<keyword evidence="3" id="KW-0998">Cell outer membrane</keyword>
<gene>
    <name evidence="5" type="ORF">E5K02_14000</name>
</gene>
<dbReference type="RefSeq" id="WP_135395492.1">
    <property type="nucleotide sequence ID" value="NZ_SRMB01000002.1"/>
</dbReference>
<dbReference type="InterPro" id="IPR012910">
    <property type="entry name" value="Plug_dom"/>
</dbReference>
<dbReference type="SUPFAM" id="SSF56935">
    <property type="entry name" value="Porins"/>
    <property type="match status" value="1"/>
</dbReference>
<evidence type="ECO:0000313" key="5">
    <source>
        <dbReference type="EMBL" id="TGE27484.1"/>
    </source>
</evidence>
<evidence type="ECO:0000259" key="4">
    <source>
        <dbReference type="Pfam" id="PF07715"/>
    </source>
</evidence>
<reference evidence="5 6" key="1">
    <citation type="submission" date="2019-04" db="EMBL/GenBank/DDBJ databases">
        <authorList>
            <person name="Feng G."/>
            <person name="Zhang J."/>
            <person name="Zhu H."/>
        </authorList>
    </citation>
    <scope>NUCLEOTIDE SEQUENCE [LARGE SCALE GENOMIC DNA]</scope>
    <source>
        <strain evidence="5 6">9PBR-1</strain>
    </source>
</reference>
<keyword evidence="6" id="KW-1185">Reference proteome</keyword>
<comment type="subcellular location">
    <subcellularLocation>
        <location evidence="1">Cell outer membrane</location>
    </subcellularLocation>
</comment>
<comment type="caution">
    <text evidence="5">The sequence shown here is derived from an EMBL/GenBank/DDBJ whole genome shotgun (WGS) entry which is preliminary data.</text>
</comment>
<dbReference type="Pfam" id="PF07715">
    <property type="entry name" value="Plug"/>
    <property type="match status" value="1"/>
</dbReference>
<evidence type="ECO:0000256" key="2">
    <source>
        <dbReference type="ARBA" id="ARBA00023136"/>
    </source>
</evidence>